<dbReference type="InParanoid" id="A0A2K1L768"/>
<sequence>MHAWRDRGASSHSGGLDANGDCDDVAHMLTWARKSTWELLLVVDWSRTDARGMLERMGTGYVIFVVVFGL</sequence>
<evidence type="ECO:0000256" key="1">
    <source>
        <dbReference type="SAM" id="MobiDB-lite"/>
    </source>
</evidence>
<proteinExistence type="predicted"/>
<gene>
    <name evidence="2" type="ORF">PHYPA_000314</name>
</gene>
<dbReference type="Gramene" id="Pp3c1_7175V3.1">
    <property type="protein sequence ID" value="PAC:32970308.CDS.1"/>
    <property type="gene ID" value="Pp3c1_7175"/>
</dbReference>
<dbReference type="AlphaFoldDB" id="A0A2K1L768"/>
<accession>A0A2K1L768</accession>
<evidence type="ECO:0000313" key="2">
    <source>
        <dbReference type="EMBL" id="PNR61890.1"/>
    </source>
</evidence>
<feature type="region of interest" description="Disordered" evidence="1">
    <location>
        <begin position="1"/>
        <end position="20"/>
    </location>
</feature>
<keyword evidence="4" id="KW-1185">Reference proteome</keyword>
<reference evidence="2 4" key="1">
    <citation type="journal article" date="2008" name="Science">
        <title>The Physcomitrella genome reveals evolutionary insights into the conquest of land by plants.</title>
        <authorList>
            <person name="Rensing S."/>
            <person name="Lang D."/>
            <person name="Zimmer A."/>
            <person name="Terry A."/>
            <person name="Salamov A."/>
            <person name="Shapiro H."/>
            <person name="Nishiyama T."/>
            <person name="Perroud P.-F."/>
            <person name="Lindquist E."/>
            <person name="Kamisugi Y."/>
            <person name="Tanahashi T."/>
            <person name="Sakakibara K."/>
            <person name="Fujita T."/>
            <person name="Oishi K."/>
            <person name="Shin-I T."/>
            <person name="Kuroki Y."/>
            <person name="Toyoda A."/>
            <person name="Suzuki Y."/>
            <person name="Hashimoto A."/>
            <person name="Yamaguchi K."/>
            <person name="Sugano A."/>
            <person name="Kohara Y."/>
            <person name="Fujiyama A."/>
            <person name="Anterola A."/>
            <person name="Aoki S."/>
            <person name="Ashton N."/>
            <person name="Barbazuk W.B."/>
            <person name="Barker E."/>
            <person name="Bennetzen J."/>
            <person name="Bezanilla M."/>
            <person name="Blankenship R."/>
            <person name="Cho S.H."/>
            <person name="Dutcher S."/>
            <person name="Estelle M."/>
            <person name="Fawcett J.A."/>
            <person name="Gundlach H."/>
            <person name="Hanada K."/>
            <person name="Heyl A."/>
            <person name="Hicks K.A."/>
            <person name="Hugh J."/>
            <person name="Lohr M."/>
            <person name="Mayer K."/>
            <person name="Melkozernov A."/>
            <person name="Murata T."/>
            <person name="Nelson D."/>
            <person name="Pils B."/>
            <person name="Prigge M."/>
            <person name="Reiss B."/>
            <person name="Renner T."/>
            <person name="Rombauts S."/>
            <person name="Rushton P."/>
            <person name="Sanderfoot A."/>
            <person name="Schween G."/>
            <person name="Shiu S.-H."/>
            <person name="Stueber K."/>
            <person name="Theodoulou F.L."/>
            <person name="Tu H."/>
            <person name="Van de Peer Y."/>
            <person name="Verrier P.J."/>
            <person name="Waters E."/>
            <person name="Wood A."/>
            <person name="Yang L."/>
            <person name="Cove D."/>
            <person name="Cuming A."/>
            <person name="Hasebe M."/>
            <person name="Lucas S."/>
            <person name="Mishler D.B."/>
            <person name="Reski R."/>
            <person name="Grigoriev I."/>
            <person name="Quatrano R.S."/>
            <person name="Boore J.L."/>
        </authorList>
    </citation>
    <scope>NUCLEOTIDE SEQUENCE [LARGE SCALE GENOMIC DNA]</scope>
    <source>
        <strain evidence="3 4">cv. Gransden 2004</strain>
    </source>
</reference>
<dbReference type="EnsemblPlants" id="Pp3c1_7175V3.1">
    <property type="protein sequence ID" value="PAC:32970308.CDS.1"/>
    <property type="gene ID" value="Pp3c1_7175"/>
</dbReference>
<dbReference type="Proteomes" id="UP000006727">
    <property type="component" value="Chromosome 1"/>
</dbReference>
<reference evidence="2 4" key="2">
    <citation type="journal article" date="2018" name="Plant J.">
        <title>The Physcomitrella patens chromosome-scale assembly reveals moss genome structure and evolution.</title>
        <authorList>
            <person name="Lang D."/>
            <person name="Ullrich K.K."/>
            <person name="Murat F."/>
            <person name="Fuchs J."/>
            <person name="Jenkins J."/>
            <person name="Haas F.B."/>
            <person name="Piednoel M."/>
            <person name="Gundlach H."/>
            <person name="Van Bel M."/>
            <person name="Meyberg R."/>
            <person name="Vives C."/>
            <person name="Morata J."/>
            <person name="Symeonidi A."/>
            <person name="Hiss M."/>
            <person name="Muchero W."/>
            <person name="Kamisugi Y."/>
            <person name="Saleh O."/>
            <person name="Blanc G."/>
            <person name="Decker E.L."/>
            <person name="van Gessel N."/>
            <person name="Grimwood J."/>
            <person name="Hayes R.D."/>
            <person name="Graham S.W."/>
            <person name="Gunter L.E."/>
            <person name="McDaniel S.F."/>
            <person name="Hoernstein S.N.W."/>
            <person name="Larsson A."/>
            <person name="Li F.W."/>
            <person name="Perroud P.F."/>
            <person name="Phillips J."/>
            <person name="Ranjan P."/>
            <person name="Rokshar D.S."/>
            <person name="Rothfels C.J."/>
            <person name="Schneider L."/>
            <person name="Shu S."/>
            <person name="Stevenson D.W."/>
            <person name="Thummler F."/>
            <person name="Tillich M."/>
            <person name="Villarreal Aguilar J.C."/>
            <person name="Widiez T."/>
            <person name="Wong G.K."/>
            <person name="Wymore A."/>
            <person name="Zhang Y."/>
            <person name="Zimmer A.D."/>
            <person name="Quatrano R.S."/>
            <person name="Mayer K.F.X."/>
            <person name="Goodstein D."/>
            <person name="Casacuberta J.M."/>
            <person name="Vandepoele K."/>
            <person name="Reski R."/>
            <person name="Cuming A.C."/>
            <person name="Tuskan G.A."/>
            <person name="Maumus F."/>
            <person name="Salse J."/>
            <person name="Schmutz J."/>
            <person name="Rensing S.A."/>
        </authorList>
    </citation>
    <scope>NUCLEOTIDE SEQUENCE [LARGE SCALE GENOMIC DNA]</scope>
    <source>
        <strain evidence="3 4">cv. Gransden 2004</strain>
    </source>
</reference>
<dbReference type="EMBL" id="ABEU02000001">
    <property type="protein sequence ID" value="PNR61890.1"/>
    <property type="molecule type" value="Genomic_DNA"/>
</dbReference>
<evidence type="ECO:0000313" key="3">
    <source>
        <dbReference type="EnsemblPlants" id="PAC:32970308.CDS.1"/>
    </source>
</evidence>
<organism evidence="2">
    <name type="scientific">Physcomitrium patens</name>
    <name type="common">Spreading-leaved earth moss</name>
    <name type="synonym">Physcomitrella patens</name>
    <dbReference type="NCBI Taxonomy" id="3218"/>
    <lineage>
        <taxon>Eukaryota</taxon>
        <taxon>Viridiplantae</taxon>
        <taxon>Streptophyta</taxon>
        <taxon>Embryophyta</taxon>
        <taxon>Bryophyta</taxon>
        <taxon>Bryophytina</taxon>
        <taxon>Bryopsida</taxon>
        <taxon>Funariidae</taxon>
        <taxon>Funariales</taxon>
        <taxon>Funariaceae</taxon>
        <taxon>Physcomitrium</taxon>
    </lineage>
</organism>
<evidence type="ECO:0000313" key="4">
    <source>
        <dbReference type="Proteomes" id="UP000006727"/>
    </source>
</evidence>
<protein>
    <submittedName>
        <fullName evidence="2 3">Uncharacterized protein</fullName>
    </submittedName>
</protein>
<reference evidence="3" key="3">
    <citation type="submission" date="2020-12" db="UniProtKB">
        <authorList>
            <consortium name="EnsemblPlants"/>
        </authorList>
    </citation>
    <scope>IDENTIFICATION</scope>
</reference>
<name>A0A2K1L768_PHYPA</name>